<evidence type="ECO:0000256" key="1">
    <source>
        <dbReference type="SAM" id="Phobius"/>
    </source>
</evidence>
<accession>A0AAD6DWI0</accession>
<keyword evidence="1" id="KW-0812">Transmembrane</keyword>
<feature type="transmembrane region" description="Helical" evidence="1">
    <location>
        <begin position="314"/>
        <end position="335"/>
    </location>
</feature>
<evidence type="ECO:0000313" key="3">
    <source>
        <dbReference type="EMBL" id="KAJ5596310.1"/>
    </source>
</evidence>
<reference evidence="3 4" key="1">
    <citation type="journal article" date="2023" name="IMA Fungus">
        <title>Comparative genomic study of the Penicillium genus elucidates a diverse pangenome and 15 lateral gene transfer events.</title>
        <authorList>
            <person name="Petersen C."/>
            <person name="Sorensen T."/>
            <person name="Nielsen M.R."/>
            <person name="Sondergaard T.E."/>
            <person name="Sorensen J.L."/>
            <person name="Fitzpatrick D.A."/>
            <person name="Frisvad J.C."/>
            <person name="Nielsen K.L."/>
        </authorList>
    </citation>
    <scope>NUCLEOTIDE SEQUENCE [LARGE SCALE GENOMIC DNA]</scope>
    <source>
        <strain evidence="3 4">IBT 29057</strain>
    </source>
</reference>
<name>A0AAD6DWI0_9EURO</name>
<keyword evidence="1" id="KW-1133">Transmembrane helix</keyword>
<evidence type="ECO:0000259" key="2">
    <source>
        <dbReference type="Pfam" id="PF20163"/>
    </source>
</evidence>
<sequence>MTSDAIHLAAYNEQTHQGNESAKPRPFSKILQGWRLQIVISIAAATIIFSINVASLLIIRAKYPLVHDSVAFYTGSCRIAGRPTIMAHFIINMMSTILQAASNFSMQCLNSPTRREVDAAHSKSIWLDIGTPSIRNIFHGSKAKGALWMLLGFSSFPLHMTWNSAVFETKVTNQCAVVLATEDFTHGANWQIPSKFDNTTGYGAEFHDIIENLQRQILEDQLEQLSAEACFDAYNTDTLPSRRDLVIIANGSSTDSSVLSVWENGSNYTTVSFVWLFSSIHPEESNIYYDDENFYGYITLRKCYSQLEPERCKAVLLVIVANFIKITSFILTLYITRPLLFIVLLVGSSWSASQLDGDPRGAGLSLASFIDPNSGYDLIFKLTERRILSSFIITNIPQVLISYIYLGLNYIMTTMLAMREWWGIQRHHKSLQRAFGYRRPFLRLNSDQLIFSRCLSTYHLVQVDSYTNNPKAATAVISEIYLCISYQLIWAIIIPIAGVSYTLLVAIGLLKLYHKGMPLAGICSASIAAACQPSRIQIDGSTGHFPHDLAHEKLKWGVTHDPDKALDGIGHATFSAGDVLPLTEGKLYA</sequence>
<proteinExistence type="predicted"/>
<feature type="transmembrane region" description="Helical" evidence="1">
    <location>
        <begin position="387"/>
        <end position="406"/>
    </location>
</feature>
<evidence type="ECO:0000313" key="4">
    <source>
        <dbReference type="Proteomes" id="UP001216150"/>
    </source>
</evidence>
<dbReference type="PANTHER" id="PTHR35395:SF1">
    <property type="entry name" value="DUF6536 DOMAIN-CONTAINING PROTEIN"/>
    <property type="match status" value="1"/>
</dbReference>
<feature type="transmembrane region" description="Helical" evidence="1">
    <location>
        <begin position="145"/>
        <end position="162"/>
    </location>
</feature>
<protein>
    <recommendedName>
        <fullName evidence="2">DUF6536 domain-containing protein</fullName>
    </recommendedName>
</protein>
<dbReference type="Pfam" id="PF20163">
    <property type="entry name" value="DUF6536"/>
    <property type="match status" value="1"/>
</dbReference>
<dbReference type="AlphaFoldDB" id="A0AAD6DWI0"/>
<keyword evidence="4" id="KW-1185">Reference proteome</keyword>
<organism evidence="3 4">
    <name type="scientific">Penicillium hetheringtonii</name>
    <dbReference type="NCBI Taxonomy" id="911720"/>
    <lineage>
        <taxon>Eukaryota</taxon>
        <taxon>Fungi</taxon>
        <taxon>Dikarya</taxon>
        <taxon>Ascomycota</taxon>
        <taxon>Pezizomycotina</taxon>
        <taxon>Eurotiomycetes</taxon>
        <taxon>Eurotiomycetidae</taxon>
        <taxon>Eurotiales</taxon>
        <taxon>Aspergillaceae</taxon>
        <taxon>Penicillium</taxon>
    </lineage>
</organism>
<feature type="transmembrane region" description="Helical" evidence="1">
    <location>
        <begin position="34"/>
        <end position="59"/>
    </location>
</feature>
<dbReference type="InterPro" id="IPR046623">
    <property type="entry name" value="DUF6536"/>
</dbReference>
<comment type="caution">
    <text evidence="3">The sequence shown here is derived from an EMBL/GenBank/DDBJ whole genome shotgun (WGS) entry which is preliminary data.</text>
</comment>
<gene>
    <name evidence="3" type="ORF">N7450_002768</name>
</gene>
<feature type="transmembrane region" description="Helical" evidence="1">
    <location>
        <begin position="488"/>
        <end position="510"/>
    </location>
</feature>
<dbReference type="Proteomes" id="UP001216150">
    <property type="component" value="Unassembled WGS sequence"/>
</dbReference>
<keyword evidence="1" id="KW-0472">Membrane</keyword>
<dbReference type="PANTHER" id="PTHR35395">
    <property type="entry name" value="DUF6536 DOMAIN-CONTAINING PROTEIN"/>
    <property type="match status" value="1"/>
</dbReference>
<feature type="domain" description="DUF6536" evidence="2">
    <location>
        <begin position="34"/>
        <end position="185"/>
    </location>
</feature>
<dbReference type="EMBL" id="JAQJAC010000002">
    <property type="protein sequence ID" value="KAJ5596310.1"/>
    <property type="molecule type" value="Genomic_DNA"/>
</dbReference>